<organism evidence="3 4">
    <name type="scientific">Brunnivagina elsteri CCALA 953</name>
    <dbReference type="NCBI Taxonomy" id="987040"/>
    <lineage>
        <taxon>Bacteria</taxon>
        <taxon>Bacillati</taxon>
        <taxon>Cyanobacteriota</taxon>
        <taxon>Cyanophyceae</taxon>
        <taxon>Nostocales</taxon>
        <taxon>Calotrichaceae</taxon>
        <taxon>Brunnivagina</taxon>
    </lineage>
</organism>
<evidence type="ECO:0000256" key="1">
    <source>
        <dbReference type="SAM" id="MobiDB-lite"/>
    </source>
</evidence>
<reference evidence="3 4" key="1">
    <citation type="submission" date="2017-08" db="EMBL/GenBank/DDBJ databases">
        <title>Draft genome sequence of filamentous cyanobacterium Calothrix elsteri CCALA 953.</title>
        <authorList>
            <person name="Gagunashvili A.N."/>
            <person name="Elster J."/>
            <person name="Andresson O.S."/>
        </authorList>
    </citation>
    <scope>NUCLEOTIDE SEQUENCE [LARGE SCALE GENOMIC DNA]</scope>
    <source>
        <strain evidence="3 4">CCALA 953</strain>
    </source>
</reference>
<feature type="region of interest" description="Disordered" evidence="1">
    <location>
        <begin position="1"/>
        <end position="40"/>
    </location>
</feature>
<keyword evidence="2" id="KW-0812">Transmembrane</keyword>
<proteinExistence type="predicted"/>
<feature type="transmembrane region" description="Helical" evidence="2">
    <location>
        <begin position="131"/>
        <end position="149"/>
    </location>
</feature>
<name>A0A2A2TLD0_9CYAN</name>
<keyword evidence="2" id="KW-0472">Membrane</keyword>
<keyword evidence="2" id="KW-1133">Transmembrane helix</keyword>
<dbReference type="RefSeq" id="WP_095721191.1">
    <property type="nucleotide sequence ID" value="NZ_NTFS01000060.1"/>
</dbReference>
<evidence type="ECO:0000256" key="2">
    <source>
        <dbReference type="SAM" id="Phobius"/>
    </source>
</evidence>
<evidence type="ECO:0000313" key="3">
    <source>
        <dbReference type="EMBL" id="PAX58344.1"/>
    </source>
</evidence>
<dbReference type="Proteomes" id="UP000218238">
    <property type="component" value="Unassembled WGS sequence"/>
</dbReference>
<evidence type="ECO:0000313" key="4">
    <source>
        <dbReference type="Proteomes" id="UP000218238"/>
    </source>
</evidence>
<feature type="compositionally biased region" description="Basic and acidic residues" evidence="1">
    <location>
        <begin position="8"/>
        <end position="35"/>
    </location>
</feature>
<feature type="transmembrane region" description="Helical" evidence="2">
    <location>
        <begin position="184"/>
        <end position="202"/>
    </location>
</feature>
<comment type="caution">
    <text evidence="3">The sequence shown here is derived from an EMBL/GenBank/DDBJ whole genome shotgun (WGS) entry which is preliminary data.</text>
</comment>
<dbReference type="EMBL" id="NTFS01000060">
    <property type="protein sequence ID" value="PAX58344.1"/>
    <property type="molecule type" value="Genomic_DNA"/>
</dbReference>
<dbReference type="OrthoDB" id="514128at2"/>
<gene>
    <name evidence="3" type="ORF">CK510_07940</name>
</gene>
<sequence>MLQDLESVSEKLSGRESFRQTLDEDERGNYPRSEDSSFTPDETEIISEFKANHQKKINKNRSILKGLEVSFWGITSYSLARFLILTSGTQGLTLAIASAFLINQITNRDCFDNFRVDKKDDQWEIDGMGRLIKFGLSTIVSIVVLWGAIGDFIQMVNSSQQTYNTLQTTVEKFNKLPDDEQNKLIVIIGISFVAGVYTISCLNRR</sequence>
<dbReference type="AlphaFoldDB" id="A0A2A2TLD0"/>
<protein>
    <submittedName>
        <fullName evidence="3">Uncharacterized protein</fullName>
    </submittedName>
</protein>
<keyword evidence="4" id="KW-1185">Reference proteome</keyword>
<accession>A0A2A2TLD0</accession>